<accession>A0A1S8YJK7</accession>
<reference evidence="3 4" key="1">
    <citation type="submission" date="2016-12" db="EMBL/GenBank/DDBJ databases">
        <title>Izhakiella australiana sp. nov. of genus Izhakiella isolated from Australian desert.</title>
        <authorList>
            <person name="Ji M."/>
        </authorList>
    </citation>
    <scope>NUCLEOTIDE SEQUENCE [LARGE SCALE GENOMIC DNA]</scope>
    <source>
        <strain evidence="3 4">D4N98</strain>
    </source>
</reference>
<name>A0A1S8YJK7_9GAMM</name>
<dbReference type="Gene3D" id="3.40.50.620">
    <property type="entry name" value="HUPs"/>
    <property type="match status" value="1"/>
</dbReference>
<comment type="caution">
    <text evidence="3">The sequence shown here is derived from an EMBL/GenBank/DDBJ whole genome shotgun (WGS) entry which is preliminary data.</text>
</comment>
<proteinExistence type="inferred from homology"/>
<dbReference type="InterPro" id="IPR006016">
    <property type="entry name" value="UspA"/>
</dbReference>
<dbReference type="RefSeq" id="WP_078003627.1">
    <property type="nucleotide sequence ID" value="NZ_MRUL01000011.1"/>
</dbReference>
<dbReference type="InterPro" id="IPR014729">
    <property type="entry name" value="Rossmann-like_a/b/a_fold"/>
</dbReference>
<gene>
    <name evidence="3" type="ORF">BTJ39_15680</name>
</gene>
<organism evidence="3 4">
    <name type="scientific">Izhakiella australiensis</name>
    <dbReference type="NCBI Taxonomy" id="1926881"/>
    <lineage>
        <taxon>Bacteria</taxon>
        <taxon>Pseudomonadati</taxon>
        <taxon>Pseudomonadota</taxon>
        <taxon>Gammaproteobacteria</taxon>
        <taxon>Enterobacterales</taxon>
        <taxon>Erwiniaceae</taxon>
        <taxon>Izhakiella</taxon>
    </lineage>
</organism>
<evidence type="ECO:0000313" key="3">
    <source>
        <dbReference type="EMBL" id="OON39078.1"/>
    </source>
</evidence>
<feature type="domain" description="UspA" evidence="2">
    <location>
        <begin position="1"/>
        <end position="145"/>
    </location>
</feature>
<dbReference type="STRING" id="1926881.BTJ39_15680"/>
<dbReference type="SUPFAM" id="SSF52402">
    <property type="entry name" value="Adenine nucleotide alpha hydrolases-like"/>
    <property type="match status" value="1"/>
</dbReference>
<dbReference type="PANTHER" id="PTHR46268">
    <property type="entry name" value="STRESS RESPONSE PROTEIN NHAX"/>
    <property type="match status" value="1"/>
</dbReference>
<evidence type="ECO:0000259" key="2">
    <source>
        <dbReference type="Pfam" id="PF00582"/>
    </source>
</evidence>
<dbReference type="Proteomes" id="UP000190667">
    <property type="component" value="Unassembled WGS sequence"/>
</dbReference>
<comment type="similarity">
    <text evidence="1">Belongs to the universal stress protein A family.</text>
</comment>
<dbReference type="PRINTS" id="PR01438">
    <property type="entry name" value="UNVRSLSTRESS"/>
</dbReference>
<dbReference type="OrthoDB" id="5781119at2"/>
<dbReference type="PANTHER" id="PTHR46268:SF6">
    <property type="entry name" value="UNIVERSAL STRESS PROTEIN UP12"/>
    <property type="match status" value="1"/>
</dbReference>
<dbReference type="Pfam" id="PF00582">
    <property type="entry name" value="Usp"/>
    <property type="match status" value="1"/>
</dbReference>
<evidence type="ECO:0000256" key="1">
    <source>
        <dbReference type="ARBA" id="ARBA00008791"/>
    </source>
</evidence>
<sequence>MKTLLVAIDNSAIARKVVALAVQQAQALSAQVMVLCCVDEKRCNLSAPLELTAGEDIDDEIRSRDEQNSAESVVRQALAQLLHAGVEARGRVIAGDAATTIVHQAKILNAEIIIMGRRHLTSFNRLLKGSVSAAVIEQAHCPVMIDVRCDR</sequence>
<keyword evidence="4" id="KW-1185">Reference proteome</keyword>
<evidence type="ECO:0000313" key="4">
    <source>
        <dbReference type="Proteomes" id="UP000190667"/>
    </source>
</evidence>
<dbReference type="CDD" id="cd00293">
    <property type="entry name" value="USP-like"/>
    <property type="match status" value="1"/>
</dbReference>
<dbReference type="InterPro" id="IPR006015">
    <property type="entry name" value="Universal_stress_UspA"/>
</dbReference>
<dbReference type="EMBL" id="MRUL01000011">
    <property type="protein sequence ID" value="OON39078.1"/>
    <property type="molecule type" value="Genomic_DNA"/>
</dbReference>
<protein>
    <submittedName>
        <fullName evidence="3">Universal stress protein</fullName>
    </submittedName>
</protein>
<dbReference type="AlphaFoldDB" id="A0A1S8YJK7"/>